<dbReference type="EC" id="3.6.4.-" evidence="13"/>
<keyword evidence="6" id="KW-0347">Helicase</keyword>
<feature type="domain" description="Helicase C-terminal" evidence="15">
    <location>
        <begin position="825"/>
        <end position="979"/>
    </location>
</feature>
<dbReference type="AlphaFoldDB" id="A0A1T4L4M2"/>
<evidence type="ECO:0000256" key="5">
    <source>
        <dbReference type="ARBA" id="ARBA00022801"/>
    </source>
</evidence>
<dbReference type="PANTHER" id="PTHR47964">
    <property type="entry name" value="ATP-DEPENDENT DNA HELICASE HOMOLOG RECG, CHLOROPLASTIC"/>
    <property type="match status" value="1"/>
</dbReference>
<dbReference type="HAMAP" id="MF_00969">
    <property type="entry name" value="TRCF"/>
    <property type="match status" value="1"/>
</dbReference>
<dbReference type="SUPFAM" id="SSF141259">
    <property type="entry name" value="CarD-like"/>
    <property type="match status" value="1"/>
</dbReference>
<dbReference type="GO" id="GO:0003678">
    <property type="term" value="F:DNA helicase activity"/>
    <property type="evidence" value="ECO:0007669"/>
    <property type="project" value="TreeGrafter"/>
</dbReference>
<evidence type="ECO:0000256" key="11">
    <source>
        <dbReference type="ARBA" id="ARBA00061399"/>
    </source>
</evidence>
<dbReference type="InterPro" id="IPR041471">
    <property type="entry name" value="UvrB_inter"/>
</dbReference>
<comment type="similarity">
    <text evidence="10 13">In the N-terminal section; belongs to the UvrB family.</text>
</comment>
<evidence type="ECO:0000313" key="17">
    <source>
        <dbReference type="Proteomes" id="UP000196365"/>
    </source>
</evidence>
<dbReference type="InterPro" id="IPR003711">
    <property type="entry name" value="CarD-like/TRCF_RID"/>
</dbReference>
<evidence type="ECO:0000256" key="13">
    <source>
        <dbReference type="HAMAP-Rule" id="MF_00969"/>
    </source>
</evidence>
<dbReference type="Gene3D" id="3.40.50.11180">
    <property type="match status" value="1"/>
</dbReference>
<reference evidence="16 17" key="1">
    <citation type="submission" date="2017-02" db="EMBL/GenBank/DDBJ databases">
        <authorList>
            <person name="Peterson S.W."/>
        </authorList>
    </citation>
    <scope>NUCLEOTIDE SEQUENCE [LARGE SCALE GENOMIC DNA]</scope>
    <source>
        <strain evidence="16 17">DSM 15102</strain>
    </source>
</reference>
<accession>A0A1T4L4M2</accession>
<evidence type="ECO:0000256" key="9">
    <source>
        <dbReference type="ARBA" id="ARBA00023204"/>
    </source>
</evidence>
<dbReference type="GO" id="GO:0005524">
    <property type="term" value="F:ATP binding"/>
    <property type="evidence" value="ECO:0007669"/>
    <property type="project" value="UniProtKB-UniRule"/>
</dbReference>
<protein>
    <recommendedName>
        <fullName evidence="12 13">Transcription-repair-coupling factor</fullName>
        <shortName evidence="13">TRCF</shortName>
        <ecNumber evidence="13">3.6.4.-</ecNumber>
    </recommendedName>
</protein>
<dbReference type="Gene3D" id="3.90.1150.50">
    <property type="entry name" value="Transcription-repair-coupling factor, D7 domain"/>
    <property type="match status" value="1"/>
</dbReference>
<evidence type="ECO:0000313" key="16">
    <source>
        <dbReference type="EMBL" id="SJZ49583.1"/>
    </source>
</evidence>
<keyword evidence="4 13" id="KW-0227">DNA damage</keyword>
<dbReference type="SUPFAM" id="SSF143517">
    <property type="entry name" value="TRCF domain-like"/>
    <property type="match status" value="1"/>
</dbReference>
<dbReference type="PROSITE" id="PS51194">
    <property type="entry name" value="HELICASE_CTER"/>
    <property type="match status" value="1"/>
</dbReference>
<dbReference type="InterPro" id="IPR011545">
    <property type="entry name" value="DEAD/DEAH_box_helicase_dom"/>
</dbReference>
<organism evidence="16 17">
    <name type="scientific">Garciella nitratireducens DSM 15102</name>
    <dbReference type="NCBI Taxonomy" id="1121911"/>
    <lineage>
        <taxon>Bacteria</taxon>
        <taxon>Bacillati</taxon>
        <taxon>Bacillota</taxon>
        <taxon>Clostridia</taxon>
        <taxon>Eubacteriales</taxon>
        <taxon>Eubacteriaceae</taxon>
        <taxon>Garciella</taxon>
    </lineage>
</organism>
<dbReference type="FunFam" id="3.40.50.300:FF:000546">
    <property type="entry name" value="Transcription-repair-coupling factor"/>
    <property type="match status" value="1"/>
</dbReference>
<keyword evidence="5 13" id="KW-0378">Hydrolase</keyword>
<evidence type="ECO:0000259" key="14">
    <source>
        <dbReference type="PROSITE" id="PS51192"/>
    </source>
</evidence>
<proteinExistence type="inferred from homology"/>
<evidence type="ECO:0000256" key="12">
    <source>
        <dbReference type="ARBA" id="ARBA00070128"/>
    </source>
</evidence>
<comment type="subcellular location">
    <subcellularLocation>
        <location evidence="1 13">Cytoplasm</location>
    </subcellularLocation>
</comment>
<dbReference type="GO" id="GO:0005737">
    <property type="term" value="C:cytoplasm"/>
    <property type="evidence" value="ECO:0007669"/>
    <property type="project" value="UniProtKB-SubCell"/>
</dbReference>
<evidence type="ECO:0000256" key="10">
    <source>
        <dbReference type="ARBA" id="ARBA00061104"/>
    </source>
</evidence>
<name>A0A1T4L4M2_9FIRM</name>
<dbReference type="InterPro" id="IPR037235">
    <property type="entry name" value="TRCF-like_C_D7"/>
</dbReference>
<dbReference type="Proteomes" id="UP000196365">
    <property type="component" value="Unassembled WGS sequence"/>
</dbReference>
<keyword evidence="7 13" id="KW-0067">ATP-binding</keyword>
<dbReference type="InterPro" id="IPR047112">
    <property type="entry name" value="RecG/Mfd"/>
</dbReference>
<dbReference type="Gene3D" id="2.40.10.170">
    <property type="match status" value="1"/>
</dbReference>
<dbReference type="Pfam" id="PF02559">
    <property type="entry name" value="CarD_TRCF_RID"/>
    <property type="match status" value="1"/>
</dbReference>
<dbReference type="InterPro" id="IPR001650">
    <property type="entry name" value="Helicase_C-like"/>
</dbReference>
<keyword evidence="17" id="KW-1185">Reference proteome</keyword>
<keyword evidence="3 13" id="KW-0547">Nucleotide-binding</keyword>
<keyword evidence="9 13" id="KW-0234">DNA repair</keyword>
<dbReference type="Pfam" id="PF17757">
    <property type="entry name" value="UvrB_inter"/>
    <property type="match status" value="1"/>
</dbReference>
<dbReference type="SMART" id="SM00487">
    <property type="entry name" value="DEXDc"/>
    <property type="match status" value="1"/>
</dbReference>
<evidence type="ECO:0000259" key="15">
    <source>
        <dbReference type="PROSITE" id="PS51194"/>
    </source>
</evidence>
<evidence type="ECO:0000256" key="1">
    <source>
        <dbReference type="ARBA" id="ARBA00004496"/>
    </source>
</evidence>
<dbReference type="Gene3D" id="3.40.50.300">
    <property type="entry name" value="P-loop containing nucleotide triphosphate hydrolases"/>
    <property type="match status" value="2"/>
</dbReference>
<dbReference type="SMART" id="SM01058">
    <property type="entry name" value="CarD_TRCF"/>
    <property type="match status" value="1"/>
</dbReference>
<evidence type="ECO:0000256" key="7">
    <source>
        <dbReference type="ARBA" id="ARBA00022840"/>
    </source>
</evidence>
<dbReference type="InterPro" id="IPR014001">
    <property type="entry name" value="Helicase_ATP-bd"/>
</dbReference>
<evidence type="ECO:0000256" key="2">
    <source>
        <dbReference type="ARBA" id="ARBA00022490"/>
    </source>
</evidence>
<dbReference type="GO" id="GO:0000716">
    <property type="term" value="P:transcription-coupled nucleotide-excision repair, DNA damage recognition"/>
    <property type="evidence" value="ECO:0007669"/>
    <property type="project" value="UniProtKB-UniRule"/>
</dbReference>
<dbReference type="NCBIfam" id="TIGR00580">
    <property type="entry name" value="mfd"/>
    <property type="match status" value="1"/>
</dbReference>
<comment type="function">
    <text evidence="13">Couples transcription and DNA repair by recognizing RNA polymerase (RNAP) stalled at DNA lesions. Mediates ATP-dependent release of RNAP and its truncated transcript from the DNA, and recruitment of nucleotide excision repair machinery to the damaged site.</text>
</comment>
<dbReference type="Pfam" id="PF03461">
    <property type="entry name" value="TRCF"/>
    <property type="match status" value="1"/>
</dbReference>
<dbReference type="SMART" id="SM00982">
    <property type="entry name" value="TRCF"/>
    <property type="match status" value="1"/>
</dbReference>
<feature type="domain" description="Helicase ATP-binding" evidence="14">
    <location>
        <begin position="643"/>
        <end position="804"/>
    </location>
</feature>
<comment type="similarity">
    <text evidence="11 13">In the C-terminal section; belongs to the helicase family. RecG subfamily.</text>
</comment>
<evidence type="ECO:0000256" key="8">
    <source>
        <dbReference type="ARBA" id="ARBA00023125"/>
    </source>
</evidence>
<dbReference type="InterPro" id="IPR004576">
    <property type="entry name" value="Mfd"/>
</dbReference>
<dbReference type="GO" id="GO:0003684">
    <property type="term" value="F:damaged DNA binding"/>
    <property type="evidence" value="ECO:0007669"/>
    <property type="project" value="InterPro"/>
</dbReference>
<dbReference type="PROSITE" id="PS51192">
    <property type="entry name" value="HELICASE_ATP_BIND_1"/>
    <property type="match status" value="1"/>
</dbReference>
<keyword evidence="8 13" id="KW-0238">DNA-binding</keyword>
<dbReference type="SMART" id="SM00490">
    <property type="entry name" value="HELICc"/>
    <property type="match status" value="1"/>
</dbReference>
<dbReference type="InterPro" id="IPR005118">
    <property type="entry name" value="TRCF_C"/>
</dbReference>
<dbReference type="RefSeq" id="WP_087678254.1">
    <property type="nucleotide sequence ID" value="NZ_FUWV01000003.1"/>
</dbReference>
<dbReference type="SUPFAM" id="SSF52540">
    <property type="entry name" value="P-loop containing nucleoside triphosphate hydrolases"/>
    <property type="match status" value="4"/>
</dbReference>
<dbReference type="GO" id="GO:0016787">
    <property type="term" value="F:hydrolase activity"/>
    <property type="evidence" value="ECO:0007669"/>
    <property type="project" value="UniProtKB-KW"/>
</dbReference>
<dbReference type="OrthoDB" id="9804325at2"/>
<evidence type="ECO:0000256" key="6">
    <source>
        <dbReference type="ARBA" id="ARBA00022806"/>
    </source>
</evidence>
<gene>
    <name evidence="13" type="primary">mfd</name>
    <name evidence="16" type="ORF">SAMN02745973_00830</name>
</gene>
<dbReference type="InterPro" id="IPR027417">
    <property type="entry name" value="P-loop_NTPase"/>
</dbReference>
<dbReference type="Gene3D" id="3.30.2060.10">
    <property type="entry name" value="Penicillin-binding protein 1b domain"/>
    <property type="match status" value="1"/>
</dbReference>
<dbReference type="Pfam" id="PF00270">
    <property type="entry name" value="DEAD"/>
    <property type="match status" value="1"/>
</dbReference>
<dbReference type="GO" id="GO:0006355">
    <property type="term" value="P:regulation of DNA-templated transcription"/>
    <property type="evidence" value="ECO:0007669"/>
    <property type="project" value="UniProtKB-UniRule"/>
</dbReference>
<sequence length="1176" mass="137402">MEESIFLQILHKIPVYNQGKEALKQGQSPIVLHEMGETSRAHVIYGMVEDIARNALVITYNEAQARKIYEDLKLFLGQRVLYFSAEPIAYYFVEAYSKEVTIERLQVFKKLLKEDKIVIVASVEAIMKKLEPKERFQNYWHTFQVGQTIEIQQLQKILMDCGYERVDEVESPGQYNIRGGIVDIYPMISNIPYRMEFFDDEIDSIRSFDVVTQRSIDKYCEIEISPAKELLFSKEIKMQVLKRFEKEAKKYIKNQRDKGKEDFAHKVQTYVESKLELMRQRQSNDWEMFLSYRKDDFSTLMDYFPEDTILFIDQPQRVKERYDTFLLEGKENFKGLLEKGEVLPNQFDIFFSYEDLTKKINDRKLCIFQNLLSRSDPFTPQLILSFPSRMMHPFHGKLELLMEEVKQWKKRGYSIIILSGNEERAKQLIQSFQDFEIIAHFHQDFYTEIKPKEVLLLPGHLSKGLEYPEIKVAIISEEEIFSRRQKKLKRTKKNPKRKIESFVDLHIGDYVVHETYGIGIYRGLEKIEVDGVTKDYLNIQYANGDKLYVPTDQMDLIQPYIGAEGKTPKLNKLSGNEWKKAKNKVKKAIEDMTEELLNLYAQRQAIKGYAFSKDTPWQRQFEEKFPYEETPDQLQAIEEIKKDMESPIVMDRLLCGDVGYGKTEVALRAAFKAVMDGKQVAILVPTTILAQQHYNTMMERFSGFPVSIGILSRFQTKSQQQQTIKDLKNGMVDIVVGTHRIVQKDIQFKDLGLLIIDEEQRFGVKHKEKLKNWKKNVDVLTLSATPIPRTLHMSLVGIRDMSIIEHPPEERYPIQTYVMEYNELLIRDSILREMDRGGQVYYVYNRVEKIDRIAYHLKNLVPEAKIAVAHGQMSEHKLEKTMIDFMNGKYDVLVCTTIIETGMDVPNVNTIIVTNADKMGLSQLYQLRGRVGRSNRIAYAYITYEKDKILSEVAEKRLQAIKEFTEFGSGFKIAMRDLEIRGAGNLLGGEQHGHMAVIGYDLYCKLLEETVRKMKGIPQEEKRETTIELQIDAFIPKWYISKESHRIEMYKKIVGIDNIEELYDLQEELEDRFGDIPVPVNNLLMISYVKSLAEQLHFSALVQKKNIVYLYIDKNDFIDMKIIAGLVKKYGKKIMINASDEPYIAIKLSKLVDHQLKEIQEILQEIQILKEREDKL</sequence>
<dbReference type="InterPro" id="IPR036101">
    <property type="entry name" value="CarD-like/TRCF_RID_sf"/>
</dbReference>
<keyword evidence="2 13" id="KW-0963">Cytoplasm</keyword>
<evidence type="ECO:0000256" key="4">
    <source>
        <dbReference type="ARBA" id="ARBA00022763"/>
    </source>
</evidence>
<dbReference type="CDD" id="cd17991">
    <property type="entry name" value="DEXHc_TRCF"/>
    <property type="match status" value="1"/>
</dbReference>
<dbReference type="Pfam" id="PF00271">
    <property type="entry name" value="Helicase_C"/>
    <property type="match status" value="1"/>
</dbReference>
<evidence type="ECO:0000256" key="3">
    <source>
        <dbReference type="ARBA" id="ARBA00022741"/>
    </source>
</evidence>
<dbReference type="EMBL" id="FUWV01000003">
    <property type="protein sequence ID" value="SJZ49583.1"/>
    <property type="molecule type" value="Genomic_DNA"/>
</dbReference>
<dbReference type="PANTHER" id="PTHR47964:SF1">
    <property type="entry name" value="ATP-DEPENDENT DNA HELICASE HOMOLOG RECG, CHLOROPLASTIC"/>
    <property type="match status" value="1"/>
</dbReference>